<evidence type="ECO:0000256" key="3">
    <source>
        <dbReference type="ARBA" id="ARBA00023172"/>
    </source>
</evidence>
<keyword evidence="2 4" id="KW-0238">DNA-binding</keyword>
<dbReference type="Gene3D" id="1.10.443.10">
    <property type="entry name" value="Intergrase catalytic core"/>
    <property type="match status" value="1"/>
</dbReference>
<dbReference type="InterPro" id="IPR013762">
    <property type="entry name" value="Integrase-like_cat_sf"/>
</dbReference>
<feature type="domain" description="Core-binding (CB)" evidence="6">
    <location>
        <begin position="5"/>
        <end position="84"/>
    </location>
</feature>
<evidence type="ECO:0000259" key="6">
    <source>
        <dbReference type="PROSITE" id="PS51900"/>
    </source>
</evidence>
<comment type="caution">
    <text evidence="7">The sequence shown here is derived from an EMBL/GenBank/DDBJ whole genome shotgun (WGS) entry which is preliminary data.</text>
</comment>
<keyword evidence="3" id="KW-0233">DNA recombination</keyword>
<dbReference type="GO" id="GO:0006310">
    <property type="term" value="P:DNA recombination"/>
    <property type="evidence" value="ECO:0007669"/>
    <property type="project" value="UniProtKB-KW"/>
</dbReference>
<protein>
    <submittedName>
        <fullName evidence="7">Site-specific tyrosine recombinase XerC</fullName>
    </submittedName>
</protein>
<evidence type="ECO:0000256" key="1">
    <source>
        <dbReference type="ARBA" id="ARBA00008857"/>
    </source>
</evidence>
<dbReference type="InterPro" id="IPR011010">
    <property type="entry name" value="DNA_brk_join_enz"/>
</dbReference>
<feature type="domain" description="Tyr recombinase" evidence="5">
    <location>
        <begin position="105"/>
        <end position="275"/>
    </location>
</feature>
<evidence type="ECO:0000313" key="8">
    <source>
        <dbReference type="Proteomes" id="UP000185210"/>
    </source>
</evidence>
<dbReference type="Pfam" id="PF00589">
    <property type="entry name" value="Phage_integrase"/>
    <property type="match status" value="1"/>
</dbReference>
<dbReference type="PANTHER" id="PTHR30349">
    <property type="entry name" value="PHAGE INTEGRASE-RELATED"/>
    <property type="match status" value="1"/>
</dbReference>
<dbReference type="Gene3D" id="1.10.150.130">
    <property type="match status" value="1"/>
</dbReference>
<reference evidence="7 8" key="1">
    <citation type="submission" date="2016-11" db="EMBL/GenBank/DDBJ databases">
        <authorList>
            <consortium name="Pathogen Informatics"/>
        </authorList>
    </citation>
    <scope>NUCLEOTIDE SEQUENCE [LARGE SCALE GENOMIC DNA]</scope>
    <source>
        <strain evidence="7 8">104</strain>
    </source>
</reference>
<dbReference type="EMBL" id="FSHM01000001">
    <property type="protein sequence ID" value="SIA10253.1"/>
    <property type="molecule type" value="Genomic_DNA"/>
</dbReference>
<dbReference type="AlphaFoldDB" id="A0AB38CSK2"/>
<dbReference type="InterPro" id="IPR044068">
    <property type="entry name" value="CB"/>
</dbReference>
<dbReference type="GO" id="GO:0015074">
    <property type="term" value="P:DNA integration"/>
    <property type="evidence" value="ECO:0007669"/>
    <property type="project" value="InterPro"/>
</dbReference>
<dbReference type="SUPFAM" id="SSF56349">
    <property type="entry name" value="DNA breaking-rejoining enzymes"/>
    <property type="match status" value="1"/>
</dbReference>
<accession>A0AB38CSK2</accession>
<dbReference type="RefSeq" id="WP_074292780.1">
    <property type="nucleotide sequence ID" value="NZ_FSFL01000026.1"/>
</dbReference>
<dbReference type="GO" id="GO:0003677">
    <property type="term" value="F:DNA binding"/>
    <property type="evidence" value="ECO:0007669"/>
    <property type="project" value="UniProtKB-UniRule"/>
</dbReference>
<sequence length="304" mass="33594">MENTLSSASALTAFTAYLQLRNFTPKTIEHRLGQVDRLVRWLGDTPLLEATPEQLEAWQRSLTVCASSIQTYTSHVCAFYRWAHKAKLIATDPSADLVQPKIKRRMPRPIAEDHLDLALMAALPGSDMHAWLLLAGYCGLRAGEIAVMERTDFRPDQRGGAFLTVHGKGGKQRIVRVPPIVLERLSNQMSQPGPMFRRPEGGPVTPNYVSVVSSEFLANLKLPYTLHTLRHRFATALLEAGVDIRYIQEALGHQSLSTTMVYLGYSARRGAVGVDALASRLCASPKTKKASTRKRSITTDGTVT</sequence>
<proteinExistence type="inferred from homology"/>
<dbReference type="InterPro" id="IPR002104">
    <property type="entry name" value="Integrase_catalytic"/>
</dbReference>
<evidence type="ECO:0000256" key="4">
    <source>
        <dbReference type="PROSITE-ProRule" id="PRU01248"/>
    </source>
</evidence>
<evidence type="ECO:0000313" key="7">
    <source>
        <dbReference type="EMBL" id="SIA10253.1"/>
    </source>
</evidence>
<comment type="similarity">
    <text evidence="1">Belongs to the 'phage' integrase family.</text>
</comment>
<dbReference type="PROSITE" id="PS51898">
    <property type="entry name" value="TYR_RECOMBINASE"/>
    <property type="match status" value="1"/>
</dbReference>
<gene>
    <name evidence="7" type="primary">xerC_1</name>
    <name evidence="7" type="ORF">SAMEA2070301_00246</name>
</gene>
<dbReference type="InterPro" id="IPR050090">
    <property type="entry name" value="Tyrosine_recombinase_XerCD"/>
</dbReference>
<dbReference type="PROSITE" id="PS51900">
    <property type="entry name" value="CB"/>
    <property type="match status" value="1"/>
</dbReference>
<evidence type="ECO:0000259" key="5">
    <source>
        <dbReference type="PROSITE" id="PS51898"/>
    </source>
</evidence>
<organism evidence="7 8">
    <name type="scientific">Mycobacteroides abscessus subsp. abscessus</name>
    <dbReference type="NCBI Taxonomy" id="1185650"/>
    <lineage>
        <taxon>Bacteria</taxon>
        <taxon>Bacillati</taxon>
        <taxon>Actinomycetota</taxon>
        <taxon>Actinomycetes</taxon>
        <taxon>Mycobacteriales</taxon>
        <taxon>Mycobacteriaceae</taxon>
        <taxon>Mycobacteroides</taxon>
        <taxon>Mycobacteroides abscessus</taxon>
    </lineage>
</organism>
<evidence type="ECO:0000256" key="2">
    <source>
        <dbReference type="ARBA" id="ARBA00023125"/>
    </source>
</evidence>
<name>A0AB38CSK2_9MYCO</name>
<dbReference type="Proteomes" id="UP000185210">
    <property type="component" value="Unassembled WGS sequence"/>
</dbReference>
<dbReference type="PANTHER" id="PTHR30349:SF64">
    <property type="entry name" value="PROPHAGE INTEGRASE INTD-RELATED"/>
    <property type="match status" value="1"/>
</dbReference>
<dbReference type="InterPro" id="IPR010998">
    <property type="entry name" value="Integrase_recombinase_N"/>
</dbReference>